<evidence type="ECO:0000313" key="4">
    <source>
        <dbReference type="EMBL" id="ADD68753.1"/>
    </source>
</evidence>
<dbReference type="Pfam" id="PF04509">
    <property type="entry name" value="CheC"/>
    <property type="match status" value="1"/>
</dbReference>
<dbReference type="PANTHER" id="PTHR43693">
    <property type="entry name" value="PROTEIN PHOSPHATASE CHEZ"/>
    <property type="match status" value="1"/>
</dbReference>
<dbReference type="InterPro" id="IPR028976">
    <property type="entry name" value="CheC-like_sf"/>
</dbReference>
<keyword evidence="1" id="KW-0145">Chemotaxis</keyword>
<dbReference type="STRING" id="522772.Dacet_1990"/>
<evidence type="ECO:0000256" key="1">
    <source>
        <dbReference type="ARBA" id="ARBA00022500"/>
    </source>
</evidence>
<dbReference type="PANTHER" id="PTHR43693:SF1">
    <property type="entry name" value="PROTEIN PHOSPHATASE CHEZ"/>
    <property type="match status" value="1"/>
</dbReference>
<evidence type="ECO:0000256" key="2">
    <source>
        <dbReference type="ARBA" id="ARBA00022801"/>
    </source>
</evidence>
<reference evidence="4 5" key="1">
    <citation type="journal article" date="2010" name="Stand. Genomic Sci.">
        <title>Complete genome sequence of Denitrovibrio acetiphilus type strain (N2460).</title>
        <authorList>
            <person name="Kiss H."/>
            <person name="Lang E."/>
            <person name="Lapidus A."/>
            <person name="Copeland A."/>
            <person name="Nolan M."/>
            <person name="Glavina Del Rio T."/>
            <person name="Chen F."/>
            <person name="Lucas S."/>
            <person name="Tice H."/>
            <person name="Cheng J.F."/>
            <person name="Han C."/>
            <person name="Goodwin L."/>
            <person name="Pitluck S."/>
            <person name="Liolios K."/>
            <person name="Pati A."/>
            <person name="Ivanova N."/>
            <person name="Mavromatis K."/>
            <person name="Chen A."/>
            <person name="Palaniappan K."/>
            <person name="Land M."/>
            <person name="Hauser L."/>
            <person name="Chang Y.J."/>
            <person name="Jeffries C.D."/>
            <person name="Detter J.C."/>
            <person name="Brettin T."/>
            <person name="Spring S."/>
            <person name="Rohde M."/>
            <person name="Goker M."/>
            <person name="Woyke T."/>
            <person name="Bristow J."/>
            <person name="Eisen J.A."/>
            <person name="Markowitz V."/>
            <person name="Hugenholtz P."/>
            <person name="Kyrpides N.C."/>
            <person name="Klenk H.P."/>
        </authorList>
    </citation>
    <scope>NUCLEOTIDE SEQUENCE [LARGE SCALE GENOMIC DNA]</scope>
    <source>
        <strain evidence="5">DSM 12809 / NBRC 114555 / N2460</strain>
    </source>
</reference>
<keyword evidence="5" id="KW-1185">Reference proteome</keyword>
<dbReference type="OrthoDB" id="9812187at2"/>
<dbReference type="InterPro" id="IPR007597">
    <property type="entry name" value="CheC"/>
</dbReference>
<dbReference type="GO" id="GO:0016787">
    <property type="term" value="F:hydrolase activity"/>
    <property type="evidence" value="ECO:0007669"/>
    <property type="project" value="UniProtKB-KW"/>
</dbReference>
<evidence type="ECO:0000259" key="3">
    <source>
        <dbReference type="Pfam" id="PF04509"/>
    </source>
</evidence>
<organism evidence="4 5">
    <name type="scientific">Denitrovibrio acetiphilus (strain DSM 12809 / NBRC 114555 / N2460)</name>
    <dbReference type="NCBI Taxonomy" id="522772"/>
    <lineage>
        <taxon>Bacteria</taxon>
        <taxon>Pseudomonadati</taxon>
        <taxon>Deferribacterota</taxon>
        <taxon>Deferribacteres</taxon>
        <taxon>Deferribacterales</taxon>
        <taxon>Geovibrionaceae</taxon>
        <taxon>Denitrovibrio</taxon>
    </lineage>
</organism>
<dbReference type="PaxDb" id="522772-Dacet_1990"/>
<sequence length="212" mass="23725">MSDTTQFFTEDEIDALQELMNIAFGQAAAELAEIIDISVKLSFPKLETVKVCDLPCKIADDTNNMSRFNIIEQVFRGKAGGIAYLLFPAGSEKDFISMFHMDGEENVNDIVMDVEREVLSEVGNILIGACVSKIFDLLQTSVVYAPPVTMIGHSFEEQFFKGRFSDNDFAIMLKTNFCLSEKKIEGFLFLVNSHSSVEPLKQALANLFESYE</sequence>
<dbReference type="eggNOG" id="COG1776">
    <property type="taxonomic scope" value="Bacteria"/>
</dbReference>
<name>D4H1J3_DENA2</name>
<dbReference type="RefSeq" id="WP_013011257.1">
    <property type="nucleotide sequence ID" value="NC_013943.1"/>
</dbReference>
<proteinExistence type="predicted"/>
<protein>
    <submittedName>
        <fullName evidence="4">CheC, inhibitor of MCP methylation</fullName>
    </submittedName>
</protein>
<accession>D4H1J3</accession>
<dbReference type="EMBL" id="CP001968">
    <property type="protein sequence ID" value="ADD68753.1"/>
    <property type="molecule type" value="Genomic_DNA"/>
</dbReference>
<gene>
    <name evidence="4" type="ordered locus">Dacet_1990</name>
</gene>
<evidence type="ECO:0000313" key="5">
    <source>
        <dbReference type="Proteomes" id="UP000002012"/>
    </source>
</evidence>
<dbReference type="InParanoid" id="D4H1J3"/>
<dbReference type="InterPro" id="IPR050992">
    <property type="entry name" value="CheZ_family_phosphatases"/>
</dbReference>
<feature type="domain" description="CheC-like protein" evidence="3">
    <location>
        <begin position="13"/>
        <end position="37"/>
    </location>
</feature>
<dbReference type="Gene3D" id="3.40.1550.10">
    <property type="entry name" value="CheC-like"/>
    <property type="match status" value="1"/>
</dbReference>
<dbReference type="SUPFAM" id="SSF103039">
    <property type="entry name" value="CheC-like"/>
    <property type="match status" value="1"/>
</dbReference>
<dbReference type="CDD" id="cd17910">
    <property type="entry name" value="CheC_ClassII"/>
    <property type="match status" value="1"/>
</dbReference>
<dbReference type="HOGENOM" id="CLU_087860_0_1_0"/>
<keyword evidence="2" id="KW-0378">Hydrolase</keyword>
<dbReference type="Proteomes" id="UP000002012">
    <property type="component" value="Chromosome"/>
</dbReference>
<dbReference type="KEGG" id="dap:Dacet_1990"/>
<dbReference type="GO" id="GO:0006935">
    <property type="term" value="P:chemotaxis"/>
    <property type="evidence" value="ECO:0007669"/>
    <property type="project" value="UniProtKB-KW"/>
</dbReference>
<dbReference type="AlphaFoldDB" id="D4H1J3"/>